<keyword evidence="3" id="KW-1185">Reference proteome</keyword>
<protein>
    <submittedName>
        <fullName evidence="2">Uncharacterized protein</fullName>
    </submittedName>
</protein>
<dbReference type="EMBL" id="BAAAYR010000004">
    <property type="protein sequence ID" value="GAA3574379.1"/>
    <property type="molecule type" value="Genomic_DNA"/>
</dbReference>
<accession>A0ABP6XXX4</accession>
<organism evidence="2 3">
    <name type="scientific">Microlunatus spumicola</name>
    <dbReference type="NCBI Taxonomy" id="81499"/>
    <lineage>
        <taxon>Bacteria</taxon>
        <taxon>Bacillati</taxon>
        <taxon>Actinomycetota</taxon>
        <taxon>Actinomycetes</taxon>
        <taxon>Propionibacteriales</taxon>
        <taxon>Propionibacteriaceae</taxon>
        <taxon>Microlunatus</taxon>
    </lineage>
</organism>
<name>A0ABP6XXX4_9ACTN</name>
<comment type="caution">
    <text evidence="2">The sequence shown here is derived from an EMBL/GenBank/DDBJ whole genome shotgun (WGS) entry which is preliminary data.</text>
</comment>
<feature type="compositionally biased region" description="Low complexity" evidence="1">
    <location>
        <begin position="125"/>
        <end position="135"/>
    </location>
</feature>
<dbReference type="Proteomes" id="UP001500767">
    <property type="component" value="Unassembled WGS sequence"/>
</dbReference>
<feature type="region of interest" description="Disordered" evidence="1">
    <location>
        <begin position="111"/>
        <end position="156"/>
    </location>
</feature>
<reference evidence="3" key="1">
    <citation type="journal article" date="2019" name="Int. J. Syst. Evol. Microbiol.">
        <title>The Global Catalogue of Microorganisms (GCM) 10K type strain sequencing project: providing services to taxonomists for standard genome sequencing and annotation.</title>
        <authorList>
            <consortium name="The Broad Institute Genomics Platform"/>
            <consortium name="The Broad Institute Genome Sequencing Center for Infectious Disease"/>
            <person name="Wu L."/>
            <person name="Ma J."/>
        </authorList>
    </citation>
    <scope>NUCLEOTIDE SEQUENCE [LARGE SCALE GENOMIC DNA]</scope>
    <source>
        <strain evidence="3">JCM 16540</strain>
    </source>
</reference>
<gene>
    <name evidence="2" type="ORF">GCM10022197_34230</name>
</gene>
<feature type="compositionally biased region" description="Low complexity" evidence="1">
    <location>
        <begin position="143"/>
        <end position="156"/>
    </location>
</feature>
<evidence type="ECO:0000256" key="1">
    <source>
        <dbReference type="SAM" id="MobiDB-lite"/>
    </source>
</evidence>
<evidence type="ECO:0000313" key="2">
    <source>
        <dbReference type="EMBL" id="GAA3574379.1"/>
    </source>
</evidence>
<evidence type="ECO:0000313" key="3">
    <source>
        <dbReference type="Proteomes" id="UP001500767"/>
    </source>
</evidence>
<proteinExistence type="predicted"/>
<sequence>MSRVLPVVLAILRRTRTPGPELSAGPAALTVVAFTDTRDTVAPAVRVGSSSFLGAAVSTGRLSTVPSLLGCGGSGAALLEGAAAVADALGAADDEAEGVALGAGAGALVAAGGGTSPDGAGSEHPAATRVIPARTPTRRPRGTVRGARGTTGLSSG</sequence>